<evidence type="ECO:0000313" key="3">
    <source>
        <dbReference type="EMBL" id="QBQ99082.1"/>
    </source>
</evidence>
<dbReference type="SUPFAM" id="SSF52317">
    <property type="entry name" value="Class I glutamine amidotransferase-like"/>
    <property type="match status" value="1"/>
</dbReference>
<dbReference type="EMBL" id="CP038149">
    <property type="protein sequence ID" value="QBQ99082.1"/>
    <property type="molecule type" value="Genomic_DNA"/>
</dbReference>
<gene>
    <name evidence="3" type="ORF">E1956_17785</name>
</gene>
<dbReference type="InterPro" id="IPR002818">
    <property type="entry name" value="DJ-1/PfpI"/>
</dbReference>
<dbReference type="GO" id="GO:0016740">
    <property type="term" value="F:transferase activity"/>
    <property type="evidence" value="ECO:0007669"/>
    <property type="project" value="UniProtKB-KW"/>
</dbReference>
<dbReference type="KEGG" id="ppai:E1956_17785"/>
<feature type="domain" description="DJ-1/PfpI" evidence="2">
    <location>
        <begin position="9"/>
        <end position="115"/>
    </location>
</feature>
<dbReference type="Proteomes" id="UP000295727">
    <property type="component" value="Chromosome 2"/>
</dbReference>
<evidence type="ECO:0000256" key="1">
    <source>
        <dbReference type="ARBA" id="ARBA00008542"/>
    </source>
</evidence>
<proteinExistence type="inferred from homology"/>
<evidence type="ECO:0000313" key="4">
    <source>
        <dbReference type="Proteomes" id="UP000295727"/>
    </source>
</evidence>
<sequence length="142" mass="14803">MSSELKHCKIAILAVDGFEESELTEPLRARSAAGAVVEVISQKSGEIRALRHVDNGSRAKMDCMFAQAKADDYDGVALPGGVINGDAIKMVPEEREFVRAADAAHNPVAAICHGGSLAGIVGGGVARTPASSTNSLWPSSRM</sequence>
<dbReference type="InterPro" id="IPR006286">
    <property type="entry name" value="C56_PfpI-like"/>
</dbReference>
<accession>A0A4V1AZF4</accession>
<dbReference type="PANTHER" id="PTHR42733">
    <property type="entry name" value="DJ-1 PROTEIN"/>
    <property type="match status" value="1"/>
</dbReference>
<comment type="similarity">
    <text evidence="1">Belongs to the peptidase C56 family.</text>
</comment>
<dbReference type="Gene3D" id="3.40.50.880">
    <property type="match status" value="1"/>
</dbReference>
<evidence type="ECO:0000259" key="2">
    <source>
        <dbReference type="Pfam" id="PF01965"/>
    </source>
</evidence>
<keyword evidence="3" id="KW-0808">Transferase</keyword>
<dbReference type="InterPro" id="IPR029062">
    <property type="entry name" value="Class_I_gatase-like"/>
</dbReference>
<name>A0A4V1AZF4_9BURK</name>
<dbReference type="AlphaFoldDB" id="A0A4V1AZF4"/>
<protein>
    <submittedName>
        <fullName evidence="3">Type 1 glutamine amidotransferase</fullName>
    </submittedName>
</protein>
<keyword evidence="3" id="KW-0315">Glutamine amidotransferase</keyword>
<reference evidence="3 4" key="1">
    <citation type="submission" date="2019-03" db="EMBL/GenBank/DDBJ databases">
        <title>Paraburkholderia sp. 7MH5, isolated from subtropical forest soil.</title>
        <authorList>
            <person name="Gao Z.-H."/>
            <person name="Qiu L.-H."/>
        </authorList>
    </citation>
    <scope>NUCLEOTIDE SEQUENCE [LARGE SCALE GENOMIC DNA]</scope>
    <source>
        <strain evidence="3 4">7MH5</strain>
    </source>
</reference>
<dbReference type="OrthoDB" id="9792284at2"/>
<dbReference type="Pfam" id="PF01965">
    <property type="entry name" value="DJ-1_PfpI"/>
    <property type="match status" value="1"/>
</dbReference>
<dbReference type="PANTHER" id="PTHR42733:SF12">
    <property type="entry name" value="PROTEINASE"/>
    <property type="match status" value="1"/>
</dbReference>
<keyword evidence="4" id="KW-1185">Reference proteome</keyword>
<organism evidence="3 4">
    <name type="scientific">Paraburkholderia pallida</name>
    <dbReference type="NCBI Taxonomy" id="2547399"/>
    <lineage>
        <taxon>Bacteria</taxon>
        <taxon>Pseudomonadati</taxon>
        <taxon>Pseudomonadota</taxon>
        <taxon>Betaproteobacteria</taxon>
        <taxon>Burkholderiales</taxon>
        <taxon>Burkholderiaceae</taxon>
        <taxon>Paraburkholderia</taxon>
    </lineage>
</organism>